<dbReference type="GeneID" id="107477003"/>
<dbReference type="SUPFAM" id="SSF49785">
    <property type="entry name" value="Galactose-binding domain-like"/>
    <property type="match status" value="1"/>
</dbReference>
<dbReference type="GO" id="GO:0031176">
    <property type="term" value="F:endo-1,4-beta-xylanase activity"/>
    <property type="evidence" value="ECO:0007669"/>
    <property type="project" value="UniProtKB-ARBA"/>
</dbReference>
<accession>A0A6P5N624</accession>
<dbReference type="PANTHER" id="PTHR31490">
    <property type="entry name" value="GLYCOSYL HYDROLASE"/>
    <property type="match status" value="1"/>
</dbReference>
<dbReference type="SUPFAM" id="SSF51445">
    <property type="entry name" value="(Trans)glycosidases"/>
    <property type="match status" value="1"/>
</dbReference>
<dbReference type="InterPro" id="IPR008979">
    <property type="entry name" value="Galactose-bd-like_sf"/>
</dbReference>
<dbReference type="InterPro" id="IPR003305">
    <property type="entry name" value="CenC_carb-bd"/>
</dbReference>
<evidence type="ECO:0000256" key="4">
    <source>
        <dbReference type="ARBA" id="ARBA00023277"/>
    </source>
</evidence>
<name>A0A6P5N624_ARADU</name>
<dbReference type="KEGG" id="adu:107477003"/>
<dbReference type="Pfam" id="PF00331">
    <property type="entry name" value="Glyco_hydro_10"/>
    <property type="match status" value="1"/>
</dbReference>
<evidence type="ECO:0000256" key="5">
    <source>
        <dbReference type="ARBA" id="ARBA00023326"/>
    </source>
</evidence>
<proteinExistence type="inferred from homology"/>
<dbReference type="InterPro" id="IPR044846">
    <property type="entry name" value="GH10"/>
</dbReference>
<dbReference type="InterPro" id="IPR017853">
    <property type="entry name" value="GH"/>
</dbReference>
<evidence type="ECO:0000313" key="8">
    <source>
        <dbReference type="Proteomes" id="UP000515211"/>
    </source>
</evidence>
<dbReference type="Pfam" id="PF02018">
    <property type="entry name" value="CBM_4_9"/>
    <property type="match status" value="1"/>
</dbReference>
<keyword evidence="4" id="KW-0119">Carbohydrate metabolism</keyword>
<reference evidence="9" key="2">
    <citation type="submission" date="2025-08" db="UniProtKB">
        <authorList>
            <consortium name="RefSeq"/>
        </authorList>
    </citation>
    <scope>IDENTIFICATION</scope>
    <source>
        <tissue evidence="9">Whole plant</tissue>
    </source>
</reference>
<evidence type="ECO:0000313" key="9">
    <source>
        <dbReference type="RefSeq" id="XP_020992285.2"/>
    </source>
</evidence>
<evidence type="ECO:0000259" key="7">
    <source>
        <dbReference type="PROSITE" id="PS51760"/>
    </source>
</evidence>
<evidence type="ECO:0000256" key="6">
    <source>
        <dbReference type="SAM" id="SignalP"/>
    </source>
</evidence>
<dbReference type="InterPro" id="IPR001000">
    <property type="entry name" value="GH10_dom"/>
</dbReference>
<keyword evidence="5" id="KW-0624">Polysaccharide degradation</keyword>
<organism evidence="8 9">
    <name type="scientific">Arachis duranensis</name>
    <name type="common">Wild peanut</name>
    <dbReference type="NCBI Taxonomy" id="130453"/>
    <lineage>
        <taxon>Eukaryota</taxon>
        <taxon>Viridiplantae</taxon>
        <taxon>Streptophyta</taxon>
        <taxon>Embryophyta</taxon>
        <taxon>Tracheophyta</taxon>
        <taxon>Spermatophyta</taxon>
        <taxon>Magnoliopsida</taxon>
        <taxon>eudicotyledons</taxon>
        <taxon>Gunneridae</taxon>
        <taxon>Pentapetalae</taxon>
        <taxon>rosids</taxon>
        <taxon>fabids</taxon>
        <taxon>Fabales</taxon>
        <taxon>Fabaceae</taxon>
        <taxon>Papilionoideae</taxon>
        <taxon>50 kb inversion clade</taxon>
        <taxon>dalbergioids sensu lato</taxon>
        <taxon>Dalbergieae</taxon>
        <taxon>Pterocarpus clade</taxon>
        <taxon>Arachis</taxon>
    </lineage>
</organism>
<keyword evidence="2" id="KW-0677">Repeat</keyword>
<dbReference type="Gene3D" id="3.20.20.80">
    <property type="entry name" value="Glycosidases"/>
    <property type="match status" value="1"/>
</dbReference>
<dbReference type="GO" id="GO:0000272">
    <property type="term" value="P:polysaccharide catabolic process"/>
    <property type="evidence" value="ECO:0007669"/>
    <property type="project" value="UniProtKB-KW"/>
</dbReference>
<dbReference type="Gene3D" id="2.60.120.260">
    <property type="entry name" value="Galactose-binding domain-like"/>
    <property type="match status" value="1"/>
</dbReference>
<keyword evidence="3" id="KW-0378">Hydrolase</keyword>
<feature type="signal peptide" evidence="6">
    <location>
        <begin position="1"/>
        <end position="28"/>
    </location>
</feature>
<evidence type="ECO:0000256" key="3">
    <source>
        <dbReference type="ARBA" id="ARBA00022801"/>
    </source>
</evidence>
<evidence type="ECO:0000256" key="1">
    <source>
        <dbReference type="ARBA" id="ARBA00007495"/>
    </source>
</evidence>
<dbReference type="SMART" id="SM00633">
    <property type="entry name" value="Glyco_10"/>
    <property type="match status" value="1"/>
</dbReference>
<reference evidence="8" key="1">
    <citation type="journal article" date="2016" name="Nat. Genet.">
        <title>The genome sequences of Arachis duranensis and Arachis ipaensis, the diploid ancestors of cultivated peanut.</title>
        <authorList>
            <person name="Bertioli D.J."/>
            <person name="Cannon S.B."/>
            <person name="Froenicke L."/>
            <person name="Huang G."/>
            <person name="Farmer A.D."/>
            <person name="Cannon E.K."/>
            <person name="Liu X."/>
            <person name="Gao D."/>
            <person name="Clevenger J."/>
            <person name="Dash S."/>
            <person name="Ren L."/>
            <person name="Moretzsohn M.C."/>
            <person name="Shirasawa K."/>
            <person name="Huang W."/>
            <person name="Vidigal B."/>
            <person name="Abernathy B."/>
            <person name="Chu Y."/>
            <person name="Niederhuth C.E."/>
            <person name="Umale P."/>
            <person name="Araujo A.C."/>
            <person name="Kozik A."/>
            <person name="Kim K.D."/>
            <person name="Burow M.D."/>
            <person name="Varshney R.K."/>
            <person name="Wang X."/>
            <person name="Zhang X."/>
            <person name="Barkley N."/>
            <person name="Guimaraes P.M."/>
            <person name="Isobe S."/>
            <person name="Guo B."/>
            <person name="Liao B."/>
            <person name="Stalker H.T."/>
            <person name="Schmitz R.J."/>
            <person name="Scheffler B.E."/>
            <person name="Leal-Bertioli S.C."/>
            <person name="Xun X."/>
            <person name="Jackson S.A."/>
            <person name="Michelmore R."/>
            <person name="Ozias-Akins P."/>
        </authorList>
    </citation>
    <scope>NUCLEOTIDE SEQUENCE [LARGE SCALE GENOMIC DNA]</scope>
    <source>
        <strain evidence="8">cv. V14167</strain>
    </source>
</reference>
<dbReference type="PROSITE" id="PS51760">
    <property type="entry name" value="GH10_2"/>
    <property type="match status" value="1"/>
</dbReference>
<dbReference type="RefSeq" id="XP_020992285.2">
    <property type="nucleotide sequence ID" value="XM_021136626.2"/>
</dbReference>
<evidence type="ECO:0000256" key="2">
    <source>
        <dbReference type="ARBA" id="ARBA00022737"/>
    </source>
</evidence>
<keyword evidence="8" id="KW-1185">Reference proteome</keyword>
<keyword evidence="6" id="KW-0732">Signal</keyword>
<dbReference type="AlphaFoldDB" id="A0A6P5N624"/>
<dbReference type="PANTHER" id="PTHR31490:SF2">
    <property type="entry name" value="GLYCOSYL HYDROLASE FAMILY 10 PROTEIN"/>
    <property type="match status" value="1"/>
</dbReference>
<protein>
    <submittedName>
        <fullName evidence="9">Endo-1,4-beta-xylanase 5-like</fullName>
    </submittedName>
</protein>
<dbReference type="Proteomes" id="UP000515211">
    <property type="component" value="Chromosome 3"/>
</dbReference>
<feature type="domain" description="GH10" evidence="7">
    <location>
        <begin position="219"/>
        <end position="519"/>
    </location>
</feature>
<gene>
    <name evidence="9" type="primary">LOC107477003</name>
</gene>
<comment type="similarity">
    <text evidence="1">Belongs to the glycosyl hydrolase 10 (cellulase F) family.</text>
</comment>
<sequence>MRMMKRDKNLSLILLLCIILFAGFGAEALSYDHTVSIECLTHPHKPQYNGGIIQNPELNNGSQGWIQFGESAIQHRESLGNKYIVAHKRKQTYDSVSQKVFLQKNKHYALSAWIQVNEGNNVEVTAMVKTRKGIKFAGATIAKSNCWSMIKGGLTTDTSGIAKLYFESKNTDVEIWVDSVSLQPFTEEEWKSHQDYNIEKARKRKVSIQILDKEGKPLRNASVSLQQTRARFPFGSAIDKSILNNPAYQKWFLQRFTVTTFTNEMKWYSTESVRGREDYSAADAMLGFARRNRIAVRGHNIFWDDPKFQPGWVPSLSPQELNMAVQKRLQSVVSRYKGQVIHWDVVNENMHFSFFESKLGQDFSAKVFSVAHGIDGGATLFLNEFNTIEDNRDNAANPAKYIQKLRQIQDYPTFKSRGGVVGIGLEAHFPNFPPNLPYMRASIDQLVATRSPVWITEIDVSPQNNQVQSFEQVLREAHSHPGVQGIIMWTARSPQGCYRICLTDNNFNNLPAGVVVDKLLHEWGLRPFSANTDHNGFIHVSLFHGDYKLEINHPLINNNNYSFTHHLQVNPIHHHHHNNGSHITTQIVKLSV</sequence>
<feature type="chain" id="PRO_5038335760" evidence="6">
    <location>
        <begin position="29"/>
        <end position="592"/>
    </location>
</feature>